<dbReference type="InterPro" id="IPR050668">
    <property type="entry name" value="Cytochrome_b5"/>
</dbReference>
<proteinExistence type="inferred from homology"/>
<accession>A0A7H0H5G6</accession>
<name>A0A7H0H5G6_9ACTN</name>
<dbReference type="GO" id="GO:0020037">
    <property type="term" value="F:heme binding"/>
    <property type="evidence" value="ECO:0007669"/>
    <property type="project" value="TreeGrafter"/>
</dbReference>
<dbReference type="RefSeq" id="WP_187720911.1">
    <property type="nucleotide sequence ID" value="NZ_BAABBL010000010.1"/>
</dbReference>
<keyword evidence="5" id="KW-1133">Transmembrane helix</keyword>
<dbReference type="EMBL" id="CP060789">
    <property type="protein sequence ID" value="QNP55782.1"/>
    <property type="molecule type" value="Genomic_DNA"/>
</dbReference>
<evidence type="ECO:0000313" key="8">
    <source>
        <dbReference type="Proteomes" id="UP000516117"/>
    </source>
</evidence>
<dbReference type="PANTHER" id="PTHR19359">
    <property type="entry name" value="CYTOCHROME B5"/>
    <property type="match status" value="1"/>
</dbReference>
<evidence type="ECO:0000256" key="5">
    <source>
        <dbReference type="SAM" id="Phobius"/>
    </source>
</evidence>
<dbReference type="SUPFAM" id="SSF55856">
    <property type="entry name" value="Cytochrome b5-like heme/steroid binding domain"/>
    <property type="match status" value="1"/>
</dbReference>
<comment type="similarity">
    <text evidence="4">Belongs to the cytochrome b5 family.</text>
</comment>
<dbReference type="SMART" id="SM01117">
    <property type="entry name" value="Cyt-b5"/>
    <property type="match status" value="1"/>
</dbReference>
<dbReference type="Gene3D" id="3.10.120.10">
    <property type="entry name" value="Cytochrome b5-like heme/steroid binding domain"/>
    <property type="match status" value="1"/>
</dbReference>
<protein>
    <submittedName>
        <fullName evidence="7">Cytochrome b5 domain-containing protein</fullName>
    </submittedName>
</protein>
<keyword evidence="5" id="KW-0472">Membrane</keyword>
<keyword evidence="3" id="KW-0408">Iron</keyword>
<dbReference type="PROSITE" id="PS50255">
    <property type="entry name" value="CYTOCHROME_B5_2"/>
    <property type="match status" value="1"/>
</dbReference>
<dbReference type="PRINTS" id="PR00363">
    <property type="entry name" value="CYTOCHROMEB5"/>
</dbReference>
<dbReference type="InterPro" id="IPR001199">
    <property type="entry name" value="Cyt_B5-like_heme/steroid-bd"/>
</dbReference>
<feature type="transmembrane region" description="Helical" evidence="5">
    <location>
        <begin position="45"/>
        <end position="68"/>
    </location>
</feature>
<dbReference type="Pfam" id="PF00173">
    <property type="entry name" value="Cyt-b5"/>
    <property type="match status" value="1"/>
</dbReference>
<feature type="transmembrane region" description="Helical" evidence="5">
    <location>
        <begin position="114"/>
        <end position="134"/>
    </location>
</feature>
<dbReference type="InterPro" id="IPR036400">
    <property type="entry name" value="Cyt_B5-like_heme/steroid_sf"/>
</dbReference>
<keyword evidence="5" id="KW-0812">Transmembrane</keyword>
<evidence type="ECO:0000256" key="2">
    <source>
        <dbReference type="ARBA" id="ARBA00022723"/>
    </source>
</evidence>
<dbReference type="Pfam" id="PF09990">
    <property type="entry name" value="DUF2231"/>
    <property type="match status" value="1"/>
</dbReference>
<evidence type="ECO:0000259" key="6">
    <source>
        <dbReference type="PROSITE" id="PS50255"/>
    </source>
</evidence>
<keyword evidence="8" id="KW-1185">Reference proteome</keyword>
<evidence type="ECO:0000313" key="7">
    <source>
        <dbReference type="EMBL" id="QNP55782.1"/>
    </source>
</evidence>
<keyword evidence="2" id="KW-0479">Metal-binding</keyword>
<feature type="transmembrane region" description="Helical" evidence="5">
    <location>
        <begin position="13"/>
        <end position="33"/>
    </location>
</feature>
<dbReference type="Proteomes" id="UP000516117">
    <property type="component" value="Chromosome"/>
</dbReference>
<reference evidence="7 8" key="1">
    <citation type="submission" date="2020-08" db="EMBL/GenBank/DDBJ databases">
        <title>Genome sequence of Tessaracoccus defluvii JCM 17540T.</title>
        <authorList>
            <person name="Hyun D.-W."/>
            <person name="Bae J.-W."/>
        </authorList>
    </citation>
    <scope>NUCLEOTIDE SEQUENCE [LARGE SCALE GENOMIC DNA]</scope>
    <source>
        <strain evidence="7 8">JCM 17540</strain>
    </source>
</reference>
<evidence type="ECO:0000256" key="4">
    <source>
        <dbReference type="ARBA" id="ARBA00038168"/>
    </source>
</evidence>
<keyword evidence="1" id="KW-0349">Heme</keyword>
<evidence type="ECO:0000256" key="3">
    <source>
        <dbReference type="ARBA" id="ARBA00023004"/>
    </source>
</evidence>
<organism evidence="7 8">
    <name type="scientific">Tessaracoccus defluvii</name>
    <dbReference type="NCBI Taxonomy" id="1285901"/>
    <lineage>
        <taxon>Bacteria</taxon>
        <taxon>Bacillati</taxon>
        <taxon>Actinomycetota</taxon>
        <taxon>Actinomycetes</taxon>
        <taxon>Propionibacteriales</taxon>
        <taxon>Propionibacteriaceae</taxon>
        <taxon>Tessaracoccus</taxon>
    </lineage>
</organism>
<feature type="transmembrane region" description="Helical" evidence="5">
    <location>
        <begin position="80"/>
        <end position="102"/>
    </location>
</feature>
<dbReference type="AlphaFoldDB" id="A0A7H0H5G6"/>
<evidence type="ECO:0000256" key="1">
    <source>
        <dbReference type="ARBA" id="ARBA00022617"/>
    </source>
</evidence>
<sequence>MLDSFLGLPAHPLIVHAPVVLVPLASLGLLVLLLRPAWRPRYAGLLLVGLVAAALGAIAAAVSGNAFAERVGLPVSHQSYGTALAAVSVALAVAGGSWLWLVRREREASPRLTTLGWTAGAVSLIAIVLVGLTGHSGATAAWASATPSSSGTGSPSFTLGDVAGHATQDSCWAAVDDGVYDLTGWIDRHPGGQARILALCGTDATAAFQDQHDSDDRPQEQLAQFRIGDLLG</sequence>
<feature type="domain" description="Cytochrome b5 heme-binding" evidence="6">
    <location>
        <begin position="154"/>
        <end position="231"/>
    </location>
</feature>
<dbReference type="KEGG" id="tdf:H9L22_16900"/>
<dbReference type="GO" id="GO:0016020">
    <property type="term" value="C:membrane"/>
    <property type="evidence" value="ECO:0007669"/>
    <property type="project" value="TreeGrafter"/>
</dbReference>
<gene>
    <name evidence="7" type="ORF">H9L22_16900</name>
</gene>
<dbReference type="InterPro" id="IPR019251">
    <property type="entry name" value="DUF2231_TM"/>
</dbReference>
<dbReference type="GO" id="GO:0046872">
    <property type="term" value="F:metal ion binding"/>
    <property type="evidence" value="ECO:0007669"/>
    <property type="project" value="UniProtKB-KW"/>
</dbReference>